<gene>
    <name evidence="1" type="ORF">SAMN06265379_101931</name>
</gene>
<evidence type="ECO:0000313" key="1">
    <source>
        <dbReference type="EMBL" id="SMO46408.1"/>
    </source>
</evidence>
<proteinExistence type="predicted"/>
<dbReference type="AlphaFoldDB" id="A0A521BH17"/>
<reference evidence="1 2" key="1">
    <citation type="submission" date="2017-05" db="EMBL/GenBank/DDBJ databases">
        <authorList>
            <person name="Varghese N."/>
            <person name="Submissions S."/>
        </authorList>
    </citation>
    <scope>NUCLEOTIDE SEQUENCE [LARGE SCALE GENOMIC DNA]</scope>
    <source>
        <strain evidence="1 2">DSM 27040</strain>
    </source>
</reference>
<organism evidence="1 2">
    <name type="scientific">Saccharicrinis carchari</name>
    <dbReference type="NCBI Taxonomy" id="1168039"/>
    <lineage>
        <taxon>Bacteria</taxon>
        <taxon>Pseudomonadati</taxon>
        <taxon>Bacteroidota</taxon>
        <taxon>Bacteroidia</taxon>
        <taxon>Marinilabiliales</taxon>
        <taxon>Marinilabiliaceae</taxon>
        <taxon>Saccharicrinis</taxon>
    </lineage>
</organism>
<name>A0A521BH17_SACCC</name>
<accession>A0A521BH17</accession>
<protein>
    <submittedName>
        <fullName evidence="1">Uncharacterized protein</fullName>
    </submittedName>
</protein>
<keyword evidence="2" id="KW-1185">Reference proteome</keyword>
<dbReference type="EMBL" id="FXTB01000001">
    <property type="protein sequence ID" value="SMO46408.1"/>
    <property type="molecule type" value="Genomic_DNA"/>
</dbReference>
<evidence type="ECO:0000313" key="2">
    <source>
        <dbReference type="Proteomes" id="UP000319040"/>
    </source>
</evidence>
<dbReference type="Proteomes" id="UP000319040">
    <property type="component" value="Unassembled WGS sequence"/>
</dbReference>
<sequence>MEITIPLIVTLISRKHPLLAADKLLATNRGNIFLTQTIVLYAQ</sequence>